<keyword evidence="2" id="KW-0653">Protein transport</keyword>
<dbReference type="Pfam" id="PF07517">
    <property type="entry name" value="SecA_DEAD"/>
    <property type="match status" value="1"/>
</dbReference>
<feature type="compositionally biased region" description="Gly residues" evidence="5">
    <location>
        <begin position="1447"/>
        <end position="1465"/>
    </location>
</feature>
<evidence type="ECO:0000256" key="4">
    <source>
        <dbReference type="SAM" id="Coils"/>
    </source>
</evidence>
<feature type="compositionally biased region" description="Basic and acidic residues" evidence="5">
    <location>
        <begin position="1630"/>
        <end position="1639"/>
    </location>
</feature>
<dbReference type="InterPro" id="IPR000185">
    <property type="entry name" value="SecA"/>
</dbReference>
<proteinExistence type="predicted"/>
<dbReference type="PANTHER" id="PTHR30612:SF0">
    <property type="entry name" value="CHLOROPLAST PROTEIN-TRANSPORTING ATPASE"/>
    <property type="match status" value="1"/>
</dbReference>
<evidence type="ECO:0000313" key="9">
    <source>
        <dbReference type="Proteomes" id="UP000663844"/>
    </source>
</evidence>
<evidence type="ECO:0000256" key="2">
    <source>
        <dbReference type="ARBA" id="ARBA00022927"/>
    </source>
</evidence>
<dbReference type="GO" id="GO:0016020">
    <property type="term" value="C:membrane"/>
    <property type="evidence" value="ECO:0007669"/>
    <property type="project" value="InterPro"/>
</dbReference>
<protein>
    <submittedName>
        <fullName evidence="8">Uncharacterized protein</fullName>
    </submittedName>
</protein>
<feature type="domain" description="SecA family profile" evidence="7">
    <location>
        <begin position="3960"/>
        <end position="4630"/>
    </location>
</feature>
<dbReference type="GO" id="GO:0006886">
    <property type="term" value="P:intracellular protein transport"/>
    <property type="evidence" value="ECO:0007669"/>
    <property type="project" value="InterPro"/>
</dbReference>
<evidence type="ECO:0000259" key="7">
    <source>
        <dbReference type="PROSITE" id="PS51196"/>
    </source>
</evidence>
<dbReference type="EMBL" id="CAJOAZ010001043">
    <property type="protein sequence ID" value="CAF3754929.1"/>
    <property type="molecule type" value="Genomic_DNA"/>
</dbReference>
<feature type="region of interest" description="Disordered" evidence="5">
    <location>
        <begin position="3431"/>
        <end position="3451"/>
    </location>
</feature>
<evidence type="ECO:0000256" key="1">
    <source>
        <dbReference type="ARBA" id="ARBA00022490"/>
    </source>
</evidence>
<feature type="region of interest" description="Disordered" evidence="5">
    <location>
        <begin position="1485"/>
        <end position="1505"/>
    </location>
</feature>
<feature type="region of interest" description="Disordered" evidence="5">
    <location>
        <begin position="1442"/>
        <end position="1471"/>
    </location>
</feature>
<evidence type="ECO:0000313" key="8">
    <source>
        <dbReference type="EMBL" id="CAF3754929.1"/>
    </source>
</evidence>
<reference evidence="8" key="1">
    <citation type="submission" date="2021-02" db="EMBL/GenBank/DDBJ databases">
        <authorList>
            <person name="Nowell W R."/>
        </authorList>
    </citation>
    <scope>NUCLEOTIDE SEQUENCE</scope>
</reference>
<dbReference type="GO" id="GO:0005524">
    <property type="term" value="F:ATP binding"/>
    <property type="evidence" value="ECO:0007669"/>
    <property type="project" value="InterPro"/>
</dbReference>
<feature type="region of interest" description="Disordered" evidence="5">
    <location>
        <begin position="1606"/>
        <end position="1641"/>
    </location>
</feature>
<dbReference type="PROSITE" id="PS51194">
    <property type="entry name" value="HELICASE_CTER"/>
    <property type="match status" value="1"/>
</dbReference>
<keyword evidence="3" id="KW-0811">Translocation</keyword>
<dbReference type="InterPro" id="IPR027417">
    <property type="entry name" value="P-loop_NTPase"/>
</dbReference>
<dbReference type="InterPro" id="IPR011115">
    <property type="entry name" value="SecA_DEAD"/>
</dbReference>
<feature type="coiled-coil region" evidence="4">
    <location>
        <begin position="1869"/>
        <end position="1899"/>
    </location>
</feature>
<evidence type="ECO:0000256" key="3">
    <source>
        <dbReference type="ARBA" id="ARBA00023010"/>
    </source>
</evidence>
<gene>
    <name evidence="8" type="ORF">OXD698_LOCUS15674</name>
</gene>
<accession>A0A818YJ76</accession>
<feature type="compositionally biased region" description="Gly residues" evidence="5">
    <location>
        <begin position="1492"/>
        <end position="1505"/>
    </location>
</feature>
<evidence type="ECO:0000256" key="5">
    <source>
        <dbReference type="SAM" id="MobiDB-lite"/>
    </source>
</evidence>
<dbReference type="GO" id="GO:0017038">
    <property type="term" value="P:protein import"/>
    <property type="evidence" value="ECO:0007669"/>
    <property type="project" value="InterPro"/>
</dbReference>
<feature type="non-terminal residue" evidence="8">
    <location>
        <position position="1"/>
    </location>
</feature>
<name>A0A818YJ76_9BILA</name>
<feature type="domain" description="Helicase C-terminal" evidence="6">
    <location>
        <begin position="4475"/>
        <end position="4640"/>
    </location>
</feature>
<dbReference type="PANTHER" id="PTHR30612">
    <property type="entry name" value="SECA INNER MEMBRANE COMPONENT OF SEC PROTEIN SECRETION SYSTEM"/>
    <property type="match status" value="1"/>
</dbReference>
<dbReference type="SMART" id="SM00957">
    <property type="entry name" value="SecA_DEAD"/>
    <property type="match status" value="1"/>
</dbReference>
<feature type="region of interest" description="Disordered" evidence="5">
    <location>
        <begin position="1384"/>
        <end position="1419"/>
    </location>
</feature>
<dbReference type="Gene3D" id="3.40.50.300">
    <property type="entry name" value="P-loop containing nucleotide triphosphate hydrolases"/>
    <property type="match status" value="2"/>
</dbReference>
<organism evidence="8 9">
    <name type="scientific">Adineta steineri</name>
    <dbReference type="NCBI Taxonomy" id="433720"/>
    <lineage>
        <taxon>Eukaryota</taxon>
        <taxon>Metazoa</taxon>
        <taxon>Spiralia</taxon>
        <taxon>Gnathifera</taxon>
        <taxon>Rotifera</taxon>
        <taxon>Eurotatoria</taxon>
        <taxon>Bdelloidea</taxon>
        <taxon>Adinetida</taxon>
        <taxon>Adinetidae</taxon>
        <taxon>Adineta</taxon>
    </lineage>
</organism>
<sequence>MSTFISELDSIRQTLFELNNSLNKILAEIQLQTPDERKESDLLHIKKTIENSIRFLNDKFYSLSLTSIDDQSAPIFHSILNELQSVLSRAKSITVDNDNILISQFANYTEQLNQQMNSIVRATQHSQTNTSVFDVDFNNLKSKLKVEQDIQMHDQTNFNTQLFKNLKFLEEKYELLKVSFHEYQERKLRDFFVKLQSKYEDDCERCKQRNTFHSELKEYSKMCVNFCKENKQKNGVLNKFLRILYRRKLEDDLQFRHFFHIFLFEFQKNLFQVVLNESINYLPRSAQSIDCLDNDKYYHLYIDKEQLKRTYDFVTEVFYSNSIKQFYDLVQTKTPYLELFFTQINNTIYRINYMNVFKESYLVYVRDSILTLNENDRQIIESNEDIGLIFNELKIFNEKSLQIIHNSEKIMKYIFIRQFRGKTWDEKLIRNQPMTNENDQTRSAQQNTTNSNEHLVEIDDDLRSIQDLIKQSEELFAKSKLYKEKEPRLKVYLKKSIELLNESILISKQIIYSHNSNPNEKFQAENQLRNKIQFRALIYLDMAKKYTFPCFERFNCLNLSKNDFIQYVQQTNNQFHEDNFVYLFKRAFLNNDDSSMEFYDGALRINSYFFEAQYQKLLKFYELNDCEKIYHMHKTFKERELQKSNTPIKDLFEILTDSKSPIFFNKLLKIKVTNNQKKSLYIHFSETHDFEQIKFNDQEQLINLLKYGHKSLVLMKKNSNKSLKLKYQLSNFDFQSLLEELCHKIDHQKSNFLQLIQLFQMLKLTNENHYRNLNENFRKLLPEIRLNLIKCQINSNDVQSICEISKSIQEFRTFLNTNECRSYNQINRRIFQLKFQRANIYRMNHYFYLEILELLDILKHQKTDIDHNPLIYYRLSYLYQWKGDLQISIHYIDLASKKYNEKINKKIFQKIEKFKSNLLKLENIKNNEIVFSDKNKMNLSHIFNLITKFHFKLHPFETLGFYLFKDTSLNALLNCLFYHLIEEDDVEEYLKWHDNTLTKTYRELQEESVSEEEFINKFNEKFKTNFKCFFVEDGIDNRMLTYTNKQVPIVLIKTSNSYTTIKEVNYFMFLTVLSTTYDAKSDLKSVCSIFLNSEISKNILSNTNENKNIEIFIESMIASKSLKIFNEEVIYYLKSDDYNPDCFHFWSLIANLDDNIDLTDTLNDFKELFTESIEEYRKEKEEEHKSALGLIDDMIDQNARTEKCWNSLNKLKEEIIQSLSEYEKVSPKSEKRKKLIDIMLSMDKIDEKFKQIISQDCFSINLEFDNAAEERPFYQYLKTSGENQIPFQLLLIIQDSLSKPEININNSEIIVKSYNIFLSDIIEDIQTKIKKKDFNIHTVIFYGTNVFMNLSLNDECWHGINLIIGSDIIDFIKDESNTKITIDLTGKKGADGSNAKQQSHATRESEDGLDGLPGENGQVGGNGGNIYFIAEKQLKGQENIGKLITSGGQGGKGGNGGNGGNGQNGKIGDNATEGNLLRTLYRGYSLSRGKPGTRGGDGGQGGDAGLGGFGGHSGIIYIEENQTKINDALNPDKIESIDKSNISSEHGEQGEGGKGGAGGADGLDVLEYRYHNFETKKIYYGYIKITKDQWGFFTYTVEFIYEERPKKKPGISGNQGKAADQQINSKKNRQTRENKEKSNEQQIRYQLNQLIHNNNERTNNISNNITNSINLLKDQRNEMLDERETHIKTHQLSNSVLVTAYTIAQQSLALNATIAKSKTENNILKTSDTNNNQDNKSANQLKLSIDTDSQQSVQFQIRDSIVQKLELYKSKKLVLKSELDKKIKQTDEEILSLKHKGKHVLFKIDIDSSKHSFLIDQNESNQVNLSRLDGSPLTTTDNLLFNEDFSLLTKTYESVFYNRISKQHEPFILKQYFDDLEKLKQERKAFIRARNKLDQLDIDVFINEICLEYGNEDLIEYKLKKFDEIVDFDSFNMNNFIKQNDFPIDEEVMYKNYSTNLFSNQSNDSKTIEEISQILIESKISIKRIKESNKFLFLLFDELQGKNKFKEFKLIQCTPIYHSKEPIDVYIIEQLIYQFLQINDKNLELLARIFNCFRKIIEKEEHQILCEKKIKNFLQFMTEHLLIIGIDSNQGLLLYKMKKDLNFIQIHCSSKLFYNLFDGLELTILIREQQFEKLKNYTDHIEMYFQEKETNDIDQDIKIVNHIKKNRKVDIYQLFQQHITSTDIDFNDNTEIKTFINNLYLPDAFKSKIKIILTNFYDYLKNIQEYTYIYVNKRKCESIIHLLYKNMNLQTNINFLKQIDTSKDVDTSVFVQNVKDSYEQLRGQKLEDMNKQQEENSHEIIDLSQRNYNENIGFIYLIPGQLDNTDEMQIKNGNKIVITKNTENQYMIYFRDNQNFEVRKHLLDAEALSGKLNGLNFDTEVILSKENNKDIYKSIYEEIESKNGFTKYSIEQIESFTTLKEIVYEKLAVLKDELDSKIYKYIVDEIKLVLHSESPDIWLCRIHFIFTNINIIINLQKKFQSELELSTSIEIEKSDLKDLMACSILKDIIEQLLDCNENDMIIIFLKFLSVFDHLLIQITKKELDIPVKVQFNTIAQILSEKYQPKDDLRNSILYEVIVKINQILKQYYSNEILIIYKQIRIQISTSINSLSPDLNKKELTETIQTHFKYLIDNGYLILFDHVDKIYATSPHRLNISMKYKIYPTLMEMINNFYMRTDVSSQMETFIEKSTLFLKHLQKQCLILISGLDNISHPSSKSKIKDILSVLKTKNATFEKCSLRILQRDRLDTMDQNQIILSKISEQEYQIVYRRLQDNKINSFILKQDENEELFKLFNRLKNDDLIEEQTELQKYEELYSIIKTNNGSVYKNDFFDEKIFTEIFINCIMNNKASLSIEIFRDYMNSFEIILKNSIINCDILLSLDEIFRNLTKIKPNEEYIEIFNQLINEKNKDLSINIGTIFEDMYIKVKRKNRILNITFNYLSKCLKEKTIESISFEKNELLNITSAITSIFQTHQLKLSDILQCCEELNGALILTPYNCLEMYKNQLDCLKLKIRLFIEKIDFPQDCQLKTHFDEFNYKLQETKSIDNQSIFKLLDAVLLNSNSIESENYQSIMEKILLNFEVTADPYDWDMLEKIETTITKVEKIDSIQINYRKFILETVKTKVNLKYKEEMNNYAQRKKSLTDSIQEIIELFWSNISSSDILNKEREKAYVNVNIEKLLQLSNNDKNKQELFLRNILIKLEELQIDSDKKQFTNKFHMYLNEQINTELNQTSKIIIPIELDKDLQNSLQDILENNYGYKDSIIIFDEFSTLFETCIDKFKNERKYNEFFESFKNKFIYFSWRLLQYDSTTKQDSLNKAIDRFTASIKKFKHTIHNENIEQASIKYKYFYEFENIFNLRTHENQLQEELNILQADYQKKHDEIENIIKTRLNRIDNCLSRTDQSITKLGQSFYNEISGLFSKNSVELEDLKPKENTQATNETTDKTSKPDVVQEQIEVPIEEHNINNVEIPLEMNFEILNKLSSQIINPEEEWTKSKVLIEKFDAIRDNLFNENLQSMYEQRLDKSQTFDVFKNLIEVKNLKEIITQSDVSEWNQEIYNLSIDLFIMNLLKLYDFDLNTLKSQFKSIENSITIKSTDNVDDILSNRWQTEIKEKKDSMEIINFMMKYSTENAKSFKSETILKNLMEEFIKKVNSMKMLKSSIDTLYFFIGYEKFIQLIGILQLKLIDSNSPKLKLNELTEVFCLLSSVKNLNQSLKYLESFHIENWLVYLYFDKIENDLNMLFHRYFDVFNVNDLKIIDFNHLDELIESKYHQIENTYKNTLKDILETLKMIKINPNVNEKEIFFRFIASLFVYELKKESNCLINLNDLQIIFTKYLINTSILKKVIVSLKTQLSKSDDQNEQLIIENIYSKTFNSLLSYLTKFWIIEQLELNKKASENEQIKIIQYFEMIKTSYSEEKMFQLIDVIKKSCKNEKLIPQIIIDLLMNISNNEWLLNNDILDILQTTKTNEWEKKIENYMEEKRFIKRDFHELINLMKEDKNNLNTSIKDYLNSTDILSDLQLLTNRISVENWTIVNIQEWAKKIRGNRLLLSKEAVQNAIVVVSQAIYLFTENLEEKKKGFYPRDTQILALWLFLNPDLNQINMGCLAQISTGEGKSIIVAALAAIKALGCHRIDVITSSGVLAIRDAAKFQPFFAMFGLYVSNNCDNFCEQGNGKQTAEQIRKLRYYNSNGPVDIIYGECSCFERDILLTEFNKNDPEQNIIGQRISNNSISSVIIDEVDSMLLDKANMVLYLSHNIDTLKSLERIFISIWQTINQPAFDSIRNEMIDDDIIKVVSDIMFEQIDQKNIEIPEYNSYNCDYINIRLFIKRRMLVWIRSAFHVRDMIPNDTYIISRDKSDKSSKSEVHITVMDKDTGTEQLSTRWSNGVHQFLQLKHMRRLTPESLKAVFISNMSFFKRYKKHIIGLTGSLGSIDEQSLLDKVYQLRFFELPRFKQELFRELKGTMTTSQDTWLESIKNALDREIKSKLGSKDRRRAVLIICENVKNVLVLKEYLASSYPNTKDYKSAYEDFQIGQLNPGDIIIATNLAGRGTDLETLKKLEENGGLHVITTYLPTNIRIEMQAFGRTARKGNKGTGEYIIISQYGLSIETLKQLRNYQEKERLDSFLINDLPKIQIEEDLLQGFTDDDQLSCIGFTKLYQNIEKKLSNDSSIQRYGYQYKQFQLNSLKNRWAFWLDSMTEHINMINVIGKKKIIEKFNEFQLNIEKDMEAGHFRKLIIEPSEFIKLGKYYRDQENWSNAILCYEEASQDRFYSFSNYYTSSCIQNKNYADGLESKRKFKCSLVKVQQSIEKELQFLNNAAQVASEIGEKTRKLGLANYGNEYDKQVKEKSTIWNIFSGTVINVLGSSIDPKDLTGNKYLSDEKQAEKLFDGLKKDKHIKPSRITKKEIKLLDLPLIFNNDETKNALRNYLVEKSKKRKNDDDLDELNEEIFKKEIKKEKIFIPYFQTFVDKIKNHGFITPITNTLENRLYLLQNFNEDNLKDKNFPNEISRIKQILFDWATDAVKERTLLGTKTHILEKINDFLKLKNEANIKPDQLNQFYQFLETNSCLEKVIQYTVSREKIINSVDGNYKYFNLYDFERNYTNEFEKFDSVLRKSFLRIIVIQEHLDKGDSYITLKEIINTNDFDLHKTEDEAINYLWNYLKSVELIRSPRINIDLISSKKVDEKRTEIKKEIELFLKHELPEDKQNELNEAVNTIFNIIDQTIGDLKKMPDDKTITSYLQIKTSCFLENKKHVPEALEEFIDLAFDVIFRLEEKKEPPQWYEIAAVIALGVIQVAAGVLAKAFIPVAGQLIGEFLISTGCDDILFGIHCAMSGEFSWEKYWQHKKQSMKTSAITAVVFVSASFVKNVRRLKNCKKAWAFQQLTGAQKLHTAAAALNTTANIGKYVGKEIAKTLIQTGLAELASMGIDKMLDVLSNTYESELREKITSSLKDQWNIIETEMLEIFRITEGKDSMKIIDDCISRKLQNLSEDGTLKNLTRQCAPVVQGLGKALADVKGTKGKIISFLTTRAPTLIGLGVSIKDIVFIISNFIKSLVNDLKDTRKSLKKTNQDYQLTEEHKTDFKKYQKEKFDQISSCLSENCNQKLKHGILAPVLNYASNMMISRGIESIAGMDRIERLADTFELIHAASNPGRSKDQYKHDLAIFIAEARPIDLTNSEDNLEDVYPANADGKNLKQIYNLYGDKVKTFLGKDGKIYIRRPSSKEYYQSIKGDKPAGLHEQKKIAEILDCDIKHGEVIDNVQHCTLKRKDGLEIPFVIKDNLDGTKHAEIVVDGKPISTDDNSKNKNDCYYNTALVANEMSQRKTPEEAKKILDNGNAVKDLRKDVSLAMKNDAKLLDQLRWTDGTDIQDHINNLVGSST</sequence>
<dbReference type="InterPro" id="IPR001650">
    <property type="entry name" value="Helicase_C-like"/>
</dbReference>
<dbReference type="InterPro" id="IPR014018">
    <property type="entry name" value="SecA_motor_DEAD"/>
</dbReference>
<comment type="caution">
    <text evidence="8">The sequence shown here is derived from an EMBL/GenBank/DDBJ whole genome shotgun (WGS) entry which is preliminary data.</text>
</comment>
<evidence type="ECO:0000259" key="6">
    <source>
        <dbReference type="PROSITE" id="PS51194"/>
    </source>
</evidence>
<dbReference type="Gene3D" id="3.90.1440.10">
    <property type="entry name" value="SecA, preprotein cross-linking domain"/>
    <property type="match status" value="1"/>
</dbReference>
<keyword evidence="4" id="KW-0175">Coiled coil</keyword>
<dbReference type="PROSITE" id="PS51196">
    <property type="entry name" value="SECA_MOTOR_DEAD"/>
    <property type="match status" value="1"/>
</dbReference>
<keyword evidence="1" id="KW-0963">Cytoplasm</keyword>
<keyword evidence="2" id="KW-0813">Transport</keyword>
<dbReference type="GO" id="GO:0006605">
    <property type="term" value="P:protein targeting"/>
    <property type="evidence" value="ECO:0007669"/>
    <property type="project" value="InterPro"/>
</dbReference>
<dbReference type="SUPFAM" id="SSF52540">
    <property type="entry name" value="P-loop containing nucleoside triphosphate hydrolases"/>
    <property type="match status" value="2"/>
</dbReference>
<dbReference type="Proteomes" id="UP000663844">
    <property type="component" value="Unassembled WGS sequence"/>
</dbReference>